<evidence type="ECO:0000259" key="3">
    <source>
        <dbReference type="Pfam" id="PF00326"/>
    </source>
</evidence>
<proteinExistence type="predicted"/>
<dbReference type="SUPFAM" id="SSF82171">
    <property type="entry name" value="DPP6 N-terminal domain-like"/>
    <property type="match status" value="1"/>
</dbReference>
<reference evidence="4 5" key="1">
    <citation type="submission" date="2022-04" db="EMBL/GenBank/DDBJ databases">
        <title>Genome draft of Actinomadura sp. ATCC 31491.</title>
        <authorList>
            <person name="Shi X."/>
            <person name="Du Y."/>
        </authorList>
    </citation>
    <scope>NUCLEOTIDE SEQUENCE [LARGE SCALE GENOMIC DNA]</scope>
    <source>
        <strain evidence="4 5">ATCC 31491</strain>
    </source>
</reference>
<protein>
    <submittedName>
        <fullName evidence="4">Prolyl oligopeptidase family serine peptidase</fullName>
    </submittedName>
</protein>
<dbReference type="PANTHER" id="PTHR42776:SF27">
    <property type="entry name" value="DIPEPTIDYL PEPTIDASE FAMILY MEMBER 6"/>
    <property type="match status" value="1"/>
</dbReference>
<dbReference type="Proteomes" id="UP001317259">
    <property type="component" value="Unassembled WGS sequence"/>
</dbReference>
<dbReference type="PANTHER" id="PTHR42776">
    <property type="entry name" value="SERINE PEPTIDASE S9 FAMILY MEMBER"/>
    <property type="match status" value="1"/>
</dbReference>
<feature type="region of interest" description="Disordered" evidence="2">
    <location>
        <begin position="47"/>
        <end position="66"/>
    </location>
</feature>
<dbReference type="EMBL" id="JAKRKC020000001">
    <property type="protein sequence ID" value="MCK2213719.1"/>
    <property type="molecule type" value="Genomic_DNA"/>
</dbReference>
<gene>
    <name evidence="4" type="ORF">MF672_007955</name>
</gene>
<dbReference type="SUPFAM" id="SSF53474">
    <property type="entry name" value="alpha/beta-Hydrolases"/>
    <property type="match status" value="1"/>
</dbReference>
<evidence type="ECO:0000313" key="5">
    <source>
        <dbReference type="Proteomes" id="UP001317259"/>
    </source>
</evidence>
<keyword evidence="1" id="KW-0378">Hydrolase</keyword>
<organism evidence="4 5">
    <name type="scientific">Actinomadura luzonensis</name>
    <dbReference type="NCBI Taxonomy" id="2805427"/>
    <lineage>
        <taxon>Bacteria</taxon>
        <taxon>Bacillati</taxon>
        <taxon>Actinomycetota</taxon>
        <taxon>Actinomycetes</taxon>
        <taxon>Streptosporangiales</taxon>
        <taxon>Thermomonosporaceae</taxon>
        <taxon>Actinomadura</taxon>
    </lineage>
</organism>
<evidence type="ECO:0000256" key="1">
    <source>
        <dbReference type="ARBA" id="ARBA00022801"/>
    </source>
</evidence>
<dbReference type="RefSeq" id="WP_242371830.1">
    <property type="nucleotide sequence ID" value="NZ_JAKRKC020000001.1"/>
</dbReference>
<evidence type="ECO:0000256" key="2">
    <source>
        <dbReference type="SAM" id="MobiDB-lite"/>
    </source>
</evidence>
<keyword evidence="5" id="KW-1185">Reference proteome</keyword>
<dbReference type="Pfam" id="PF00326">
    <property type="entry name" value="Peptidase_S9"/>
    <property type="match status" value="1"/>
</dbReference>
<sequence length="580" mass="60726">MTTATSTPRATAHRLNFRFSPGGRYAACLVAGGSAMRPEVWDLTGAGPRPRAVRTGDGESATSVPLPTDEGDLFLCRSGPYGSRLTFAACQGRDTAEETELMAVRRGGLGLVPGTAGTPALVLELDGDGGTTVWRLPGGATPPERIAEVPHPIGATAWLDERGDRLALGAGVLDLALGTVTPLGLPEGEHLLMAAPRAGVLLTAVPHGSGYRLGVRTPGEPGPARLPERLNAVEGSVTPLALDPGGRFLALSLTRRARSHLLLHDLAADTSSEIELPPGILYPAACWPGDGLRLVHSAGDRPAGVVMIPDPSRPRVLAATGAPWSGWAAPRTRDYPAQDGVTEAVVYGDPAAAPGLVVALHGGPEAAWRLGFDPLFQRLAAEGIAVVAPNQRGSTGYGAAHREAVRGAWGGPDLADLLRLGRHLAAERAPGLPRPMLYGVSYGAYLALLAAAAEPDLWGRAVAVAPFLSGPLLYEDGSEQVRDLIDRLGGREDVHDDLGPRDLLRLAHRIRLPLLIVHGEHDPVIPVGHSRRLRERLRATGHPGAAYLEVPDAGHDPLSDLGGHAARERVLGFLDQGAAR</sequence>
<dbReference type="InterPro" id="IPR001375">
    <property type="entry name" value="Peptidase_S9_cat"/>
</dbReference>
<name>A0ABT0FN91_9ACTN</name>
<evidence type="ECO:0000313" key="4">
    <source>
        <dbReference type="EMBL" id="MCK2213719.1"/>
    </source>
</evidence>
<dbReference type="InterPro" id="IPR029058">
    <property type="entry name" value="AB_hydrolase_fold"/>
</dbReference>
<feature type="domain" description="Peptidase S9 prolyl oligopeptidase catalytic" evidence="3">
    <location>
        <begin position="375"/>
        <end position="576"/>
    </location>
</feature>
<dbReference type="Gene3D" id="3.40.50.1820">
    <property type="entry name" value="alpha/beta hydrolase"/>
    <property type="match status" value="1"/>
</dbReference>
<accession>A0ABT0FN91</accession>
<comment type="caution">
    <text evidence="4">The sequence shown here is derived from an EMBL/GenBank/DDBJ whole genome shotgun (WGS) entry which is preliminary data.</text>
</comment>